<dbReference type="RefSeq" id="WP_227476971.1">
    <property type="nucleotide sequence ID" value="NZ_JAFMPT010000008.1"/>
</dbReference>
<gene>
    <name evidence="2" type="ORF">J1C55_08000</name>
</gene>
<organism evidence="2 3">
    <name type="scientific">Winogradskyella immobilis</name>
    <dbReference type="NCBI Taxonomy" id="2816852"/>
    <lineage>
        <taxon>Bacteria</taxon>
        <taxon>Pseudomonadati</taxon>
        <taxon>Bacteroidota</taxon>
        <taxon>Flavobacteriia</taxon>
        <taxon>Flavobacteriales</taxon>
        <taxon>Flavobacteriaceae</taxon>
        <taxon>Winogradskyella</taxon>
    </lineage>
</organism>
<keyword evidence="1" id="KW-0472">Membrane</keyword>
<sequence>MDTFLLRLDQLKQKSFLQIFTIYVRYLIGGAFIIAAIGMGKLGGPKVDIMGASAAPLNDSISRIALFFKVMQESGLYWSFIGWSQIIAGVLLISQRFSKLGAAIFFGLILNIFIITLSYDFNGTPIVTGLMLLATTYLIVWDLRSFLFLFQPEGTLVKSQLHIADNSYWTWLGAIMIISALTLALLQIVATIILLLLFLEGLIGFILFFALKKHKISSS</sequence>
<evidence type="ECO:0000256" key="1">
    <source>
        <dbReference type="SAM" id="Phobius"/>
    </source>
</evidence>
<feature type="transmembrane region" description="Helical" evidence="1">
    <location>
        <begin position="100"/>
        <end position="119"/>
    </location>
</feature>
<comment type="caution">
    <text evidence="2">The sequence shown here is derived from an EMBL/GenBank/DDBJ whole genome shotgun (WGS) entry which is preliminary data.</text>
</comment>
<feature type="transmembrane region" description="Helical" evidence="1">
    <location>
        <begin position="192"/>
        <end position="211"/>
    </location>
</feature>
<dbReference type="EMBL" id="JAFMPT010000008">
    <property type="protein sequence ID" value="MCC1484525.1"/>
    <property type="molecule type" value="Genomic_DNA"/>
</dbReference>
<keyword evidence="3" id="KW-1185">Reference proteome</keyword>
<protein>
    <recommendedName>
        <fullName evidence="4">DoxX protein</fullName>
    </recommendedName>
</protein>
<feature type="transmembrane region" description="Helical" evidence="1">
    <location>
        <begin position="125"/>
        <end position="147"/>
    </location>
</feature>
<keyword evidence="1" id="KW-1133">Transmembrane helix</keyword>
<dbReference type="Proteomes" id="UP000778797">
    <property type="component" value="Unassembled WGS sequence"/>
</dbReference>
<feature type="transmembrane region" description="Helical" evidence="1">
    <location>
        <begin position="168"/>
        <end position="186"/>
    </location>
</feature>
<feature type="transmembrane region" description="Helical" evidence="1">
    <location>
        <begin position="76"/>
        <end position="93"/>
    </location>
</feature>
<proteinExistence type="predicted"/>
<name>A0ABS8EMS8_9FLAO</name>
<reference evidence="3" key="1">
    <citation type="submission" date="2021-03" db="EMBL/GenBank/DDBJ databases">
        <title>Genome of Cognatishimia sp. F0-27.</title>
        <authorList>
            <person name="Ping X."/>
        </authorList>
    </citation>
    <scope>NUCLEOTIDE SEQUENCE [LARGE SCALE GENOMIC DNA]</scope>
    <source>
        <strain evidence="3">E313</strain>
    </source>
</reference>
<reference evidence="3" key="2">
    <citation type="submission" date="2023-07" db="EMBL/GenBank/DDBJ databases">
        <title>Genome of Winogradskyella sp. E313.</title>
        <authorList>
            <person name="Zhou Y."/>
        </authorList>
    </citation>
    <scope>NUCLEOTIDE SEQUENCE [LARGE SCALE GENOMIC DNA]</scope>
    <source>
        <strain evidence="3">E313</strain>
    </source>
</reference>
<evidence type="ECO:0000313" key="3">
    <source>
        <dbReference type="Proteomes" id="UP000778797"/>
    </source>
</evidence>
<feature type="transmembrane region" description="Helical" evidence="1">
    <location>
        <begin position="20"/>
        <end position="40"/>
    </location>
</feature>
<keyword evidence="1" id="KW-0812">Transmembrane</keyword>
<evidence type="ECO:0008006" key="4">
    <source>
        <dbReference type="Google" id="ProtNLM"/>
    </source>
</evidence>
<accession>A0ABS8EMS8</accession>
<evidence type="ECO:0000313" key="2">
    <source>
        <dbReference type="EMBL" id="MCC1484525.1"/>
    </source>
</evidence>